<evidence type="ECO:0000256" key="5">
    <source>
        <dbReference type="ARBA" id="ARBA00023002"/>
    </source>
</evidence>
<evidence type="ECO:0000256" key="3">
    <source>
        <dbReference type="ARBA" id="ARBA00022630"/>
    </source>
</evidence>
<dbReference type="Pfam" id="PF02771">
    <property type="entry name" value="Acyl-CoA_dh_N"/>
    <property type="match status" value="1"/>
</dbReference>
<accession>A0AAW9RJT9</accession>
<organism evidence="10 11">
    <name type="scientific">Elongatibacter sediminis</name>
    <dbReference type="NCBI Taxonomy" id="3119006"/>
    <lineage>
        <taxon>Bacteria</taxon>
        <taxon>Pseudomonadati</taxon>
        <taxon>Pseudomonadota</taxon>
        <taxon>Gammaproteobacteria</taxon>
        <taxon>Chromatiales</taxon>
        <taxon>Wenzhouxiangellaceae</taxon>
        <taxon>Elongatibacter</taxon>
    </lineage>
</organism>
<dbReference type="Pfam" id="PF00441">
    <property type="entry name" value="Acyl-CoA_dh_1"/>
    <property type="match status" value="1"/>
</dbReference>
<evidence type="ECO:0000256" key="6">
    <source>
        <dbReference type="RuleBase" id="RU362125"/>
    </source>
</evidence>
<gene>
    <name evidence="10" type="ORF">V3330_09590</name>
</gene>
<keyword evidence="5 6" id="KW-0560">Oxidoreductase</keyword>
<dbReference type="InterPro" id="IPR006091">
    <property type="entry name" value="Acyl-CoA_Oxase/DH_mid-dom"/>
</dbReference>
<dbReference type="GO" id="GO:0033539">
    <property type="term" value="P:fatty acid beta-oxidation using acyl-CoA dehydrogenase"/>
    <property type="evidence" value="ECO:0007669"/>
    <property type="project" value="TreeGrafter"/>
</dbReference>
<evidence type="ECO:0000313" key="11">
    <source>
        <dbReference type="Proteomes" id="UP001359886"/>
    </source>
</evidence>
<dbReference type="AlphaFoldDB" id="A0AAW9RJT9"/>
<keyword evidence="11" id="KW-1185">Reference proteome</keyword>
<dbReference type="Gene3D" id="2.40.110.10">
    <property type="entry name" value="Butyryl-CoA Dehydrogenase, subunit A, domain 2"/>
    <property type="match status" value="1"/>
</dbReference>
<dbReference type="InterPro" id="IPR036250">
    <property type="entry name" value="AcylCo_DH-like_C"/>
</dbReference>
<evidence type="ECO:0000313" key="10">
    <source>
        <dbReference type="EMBL" id="MEJ8567876.1"/>
    </source>
</evidence>
<dbReference type="PANTHER" id="PTHR48083">
    <property type="entry name" value="MEDIUM-CHAIN SPECIFIC ACYL-COA DEHYDROGENASE, MITOCHONDRIAL-RELATED"/>
    <property type="match status" value="1"/>
</dbReference>
<dbReference type="InterPro" id="IPR046373">
    <property type="entry name" value="Acyl-CoA_Oxase/DH_mid-dom_sf"/>
</dbReference>
<comment type="caution">
    <text evidence="10">The sequence shown here is derived from an EMBL/GenBank/DDBJ whole genome shotgun (WGS) entry which is preliminary data.</text>
</comment>
<evidence type="ECO:0000259" key="8">
    <source>
        <dbReference type="Pfam" id="PF02770"/>
    </source>
</evidence>
<reference evidence="10 11" key="1">
    <citation type="submission" date="2024-02" db="EMBL/GenBank/DDBJ databases">
        <title>A novel Wenzhouxiangellaceae bacterium, isolated from coastal sediments.</title>
        <authorList>
            <person name="Du Z.-J."/>
            <person name="Ye Y.-Q."/>
            <person name="Zhang X.-Y."/>
        </authorList>
    </citation>
    <scope>NUCLEOTIDE SEQUENCE [LARGE SCALE GENOMIC DNA]</scope>
    <source>
        <strain evidence="10 11">CH-27</strain>
    </source>
</reference>
<dbReference type="InterPro" id="IPR009100">
    <property type="entry name" value="AcylCoA_DH/oxidase_NM_dom_sf"/>
</dbReference>
<evidence type="ECO:0000256" key="2">
    <source>
        <dbReference type="ARBA" id="ARBA00009347"/>
    </source>
</evidence>
<dbReference type="SUPFAM" id="SSF47203">
    <property type="entry name" value="Acyl-CoA dehydrogenase C-terminal domain-like"/>
    <property type="match status" value="1"/>
</dbReference>
<dbReference type="SUPFAM" id="SSF56645">
    <property type="entry name" value="Acyl-CoA dehydrogenase NM domain-like"/>
    <property type="match status" value="1"/>
</dbReference>
<dbReference type="Pfam" id="PF02770">
    <property type="entry name" value="Acyl-CoA_dh_M"/>
    <property type="match status" value="1"/>
</dbReference>
<dbReference type="RefSeq" id="WP_354695197.1">
    <property type="nucleotide sequence ID" value="NZ_JAZHOG010000005.1"/>
</dbReference>
<dbReference type="EMBL" id="JAZHOG010000005">
    <property type="protein sequence ID" value="MEJ8567876.1"/>
    <property type="molecule type" value="Genomic_DNA"/>
</dbReference>
<evidence type="ECO:0000259" key="7">
    <source>
        <dbReference type="Pfam" id="PF00441"/>
    </source>
</evidence>
<sequence length="392" mass="42398">MEASLPPDFDSLRPPCARLTTAHEAWRERVRAFVDRHIAPHLDDWNRAGTFPDALYGETARAGLLGLGFAEDVGGSGPGGGLYDRITMAEEMHRLGSGVVYADLATHWIALPPVVRAGSERLQREVVRPVLAGEHRVAFAVTEPEGGSDLSRLRTVASREGEGWRLNGAKTLISGVMRADSILVAARTDTAERGVSLFLVDAHGPGVSREPVEGLAWYNASIGTVRFEDAVLPADALIGDEGGGFRALAEQFNIERLSGVGAALGLARSAVAQALAFTRERETFGQRLVDHQVVRHRLVELAGRIRSAYSYLDACVEWLEAGDTAVADLALLKIEASAVLEHCAREALHLLGGSAYQGAPRLERIFRESRIFALGGGTPEVLRDLVARQWKF</sequence>
<comment type="cofactor">
    <cofactor evidence="1 6">
        <name>FAD</name>
        <dbReference type="ChEBI" id="CHEBI:57692"/>
    </cofactor>
</comment>
<dbReference type="GO" id="GO:0050660">
    <property type="term" value="F:flavin adenine dinucleotide binding"/>
    <property type="evidence" value="ECO:0007669"/>
    <property type="project" value="InterPro"/>
</dbReference>
<keyword evidence="4 6" id="KW-0274">FAD</keyword>
<protein>
    <submittedName>
        <fullName evidence="10">Acyl-CoA dehydrogenase family protein</fullName>
    </submittedName>
</protein>
<dbReference type="Gene3D" id="1.10.540.10">
    <property type="entry name" value="Acyl-CoA dehydrogenase/oxidase, N-terminal domain"/>
    <property type="match status" value="1"/>
</dbReference>
<dbReference type="GO" id="GO:0005737">
    <property type="term" value="C:cytoplasm"/>
    <property type="evidence" value="ECO:0007669"/>
    <property type="project" value="TreeGrafter"/>
</dbReference>
<dbReference type="PANTHER" id="PTHR48083:SF28">
    <property type="entry name" value="ACYL-COA DEHYDROGENASE FAMILY PROTEIN (AFU_ORTHOLOGUE AFUA_6G10880)-RELATED"/>
    <property type="match status" value="1"/>
</dbReference>
<keyword evidence="3 6" id="KW-0285">Flavoprotein</keyword>
<feature type="domain" description="Acyl-CoA oxidase/dehydrogenase middle" evidence="8">
    <location>
        <begin position="138"/>
        <end position="229"/>
    </location>
</feature>
<feature type="domain" description="Acyl-CoA dehydrogenase/oxidase C-terminal" evidence="7">
    <location>
        <begin position="242"/>
        <end position="389"/>
    </location>
</feature>
<comment type="similarity">
    <text evidence="2 6">Belongs to the acyl-CoA dehydrogenase family.</text>
</comment>
<dbReference type="Proteomes" id="UP001359886">
    <property type="component" value="Unassembled WGS sequence"/>
</dbReference>
<dbReference type="InterPro" id="IPR009075">
    <property type="entry name" value="AcylCo_DH/oxidase_C"/>
</dbReference>
<dbReference type="Gene3D" id="1.20.140.10">
    <property type="entry name" value="Butyryl-CoA Dehydrogenase, subunit A, domain 3"/>
    <property type="match status" value="1"/>
</dbReference>
<dbReference type="InterPro" id="IPR013786">
    <property type="entry name" value="AcylCoA_DH/ox_N"/>
</dbReference>
<proteinExistence type="inferred from homology"/>
<evidence type="ECO:0000256" key="4">
    <source>
        <dbReference type="ARBA" id="ARBA00022827"/>
    </source>
</evidence>
<dbReference type="InterPro" id="IPR037069">
    <property type="entry name" value="AcylCoA_DH/ox_N_sf"/>
</dbReference>
<evidence type="ECO:0000259" key="9">
    <source>
        <dbReference type="Pfam" id="PF02771"/>
    </source>
</evidence>
<feature type="domain" description="Acyl-CoA dehydrogenase/oxidase N-terminal" evidence="9">
    <location>
        <begin position="21"/>
        <end position="134"/>
    </location>
</feature>
<evidence type="ECO:0000256" key="1">
    <source>
        <dbReference type="ARBA" id="ARBA00001974"/>
    </source>
</evidence>
<dbReference type="GO" id="GO:0003995">
    <property type="term" value="F:acyl-CoA dehydrogenase activity"/>
    <property type="evidence" value="ECO:0007669"/>
    <property type="project" value="TreeGrafter"/>
</dbReference>
<name>A0AAW9RJT9_9GAMM</name>
<dbReference type="InterPro" id="IPR050741">
    <property type="entry name" value="Acyl-CoA_dehydrogenase"/>
</dbReference>